<evidence type="ECO:0000313" key="2">
    <source>
        <dbReference type="EMBL" id="MDQ0230238.1"/>
    </source>
</evidence>
<keyword evidence="1" id="KW-1133">Transmembrane helix</keyword>
<keyword evidence="1" id="KW-0812">Transmembrane</keyword>
<keyword evidence="1" id="KW-0472">Membrane</keyword>
<dbReference type="EMBL" id="JAUSUD010000005">
    <property type="protein sequence ID" value="MDQ0230238.1"/>
    <property type="molecule type" value="Genomic_DNA"/>
</dbReference>
<evidence type="ECO:0000256" key="1">
    <source>
        <dbReference type="SAM" id="Phobius"/>
    </source>
</evidence>
<keyword evidence="3" id="KW-1185">Reference proteome</keyword>
<name>A0ABT9ZF92_9BACI</name>
<accession>A0ABT9ZF92</accession>
<evidence type="ECO:0000313" key="3">
    <source>
        <dbReference type="Proteomes" id="UP001234495"/>
    </source>
</evidence>
<sequence>MEHSLTGATWFWLFGPMLFLVVISIITNFTERSD</sequence>
<gene>
    <name evidence="2" type="ORF">J2S19_001492</name>
</gene>
<feature type="transmembrane region" description="Helical" evidence="1">
    <location>
        <begin position="12"/>
        <end position="30"/>
    </location>
</feature>
<protein>
    <submittedName>
        <fullName evidence="2">Uncharacterized protein</fullName>
    </submittedName>
</protein>
<organism evidence="2 3">
    <name type="scientific">Metabacillus malikii</name>
    <dbReference type="NCBI Taxonomy" id="1504265"/>
    <lineage>
        <taxon>Bacteria</taxon>
        <taxon>Bacillati</taxon>
        <taxon>Bacillota</taxon>
        <taxon>Bacilli</taxon>
        <taxon>Bacillales</taxon>
        <taxon>Bacillaceae</taxon>
        <taxon>Metabacillus</taxon>
    </lineage>
</organism>
<dbReference type="Proteomes" id="UP001234495">
    <property type="component" value="Unassembled WGS sequence"/>
</dbReference>
<reference evidence="2 3" key="1">
    <citation type="submission" date="2023-07" db="EMBL/GenBank/DDBJ databases">
        <title>Genomic Encyclopedia of Type Strains, Phase IV (KMG-IV): sequencing the most valuable type-strain genomes for metagenomic binning, comparative biology and taxonomic classification.</title>
        <authorList>
            <person name="Goeker M."/>
        </authorList>
    </citation>
    <scope>NUCLEOTIDE SEQUENCE [LARGE SCALE GENOMIC DNA]</scope>
    <source>
        <strain evidence="2 3">DSM 29005</strain>
    </source>
</reference>
<proteinExistence type="predicted"/>
<comment type="caution">
    <text evidence="2">The sequence shown here is derived from an EMBL/GenBank/DDBJ whole genome shotgun (WGS) entry which is preliminary data.</text>
</comment>